<comment type="caution">
    <text evidence="10">The sequence shown here is derived from an EMBL/GenBank/DDBJ whole genome shotgun (WGS) entry which is preliminary data.</text>
</comment>
<dbReference type="Gene3D" id="2.60.120.920">
    <property type="match status" value="1"/>
</dbReference>
<dbReference type="PANTHER" id="PTHR24103">
    <property type="entry name" value="E3 UBIQUITIN-PROTEIN LIGASE TRIM"/>
    <property type="match status" value="1"/>
</dbReference>
<dbReference type="GO" id="GO:0016020">
    <property type="term" value="C:membrane"/>
    <property type="evidence" value="ECO:0007669"/>
    <property type="project" value="UniProtKB-SubCell"/>
</dbReference>
<dbReference type="InterPro" id="IPR050143">
    <property type="entry name" value="TRIM/RBCC"/>
</dbReference>
<evidence type="ECO:0000259" key="9">
    <source>
        <dbReference type="PROSITE" id="PS50835"/>
    </source>
</evidence>
<keyword evidence="2 7" id="KW-0812">Transmembrane</keyword>
<protein>
    <recommendedName>
        <fullName evidence="12">Butyrophilin subfamily 1 member A1-like</fullName>
    </recommendedName>
</protein>
<keyword evidence="4 7" id="KW-1133">Transmembrane helix</keyword>
<dbReference type="InterPro" id="IPR007110">
    <property type="entry name" value="Ig-like_dom"/>
</dbReference>
<feature type="transmembrane region" description="Helical" evidence="7">
    <location>
        <begin position="201"/>
        <end position="223"/>
    </location>
</feature>
<dbReference type="InterPro" id="IPR053896">
    <property type="entry name" value="BTN3A2-like_Ig-C"/>
</dbReference>
<proteinExistence type="predicted"/>
<evidence type="ECO:0008006" key="12">
    <source>
        <dbReference type="Google" id="ProtNLM"/>
    </source>
</evidence>
<dbReference type="InterPro" id="IPR003879">
    <property type="entry name" value="Butyrophylin_SPRY"/>
</dbReference>
<evidence type="ECO:0000256" key="6">
    <source>
        <dbReference type="ARBA" id="ARBA00023319"/>
    </source>
</evidence>
<keyword evidence="5 7" id="KW-0472">Membrane</keyword>
<organism evidence="10 11">
    <name type="scientific">Synaphobranchus kaupii</name>
    <name type="common">Kaup's arrowtooth eel</name>
    <dbReference type="NCBI Taxonomy" id="118154"/>
    <lineage>
        <taxon>Eukaryota</taxon>
        <taxon>Metazoa</taxon>
        <taxon>Chordata</taxon>
        <taxon>Craniata</taxon>
        <taxon>Vertebrata</taxon>
        <taxon>Euteleostomi</taxon>
        <taxon>Actinopterygii</taxon>
        <taxon>Neopterygii</taxon>
        <taxon>Teleostei</taxon>
        <taxon>Anguilliformes</taxon>
        <taxon>Synaphobranchidae</taxon>
        <taxon>Synaphobranchus</taxon>
    </lineage>
</organism>
<evidence type="ECO:0000256" key="5">
    <source>
        <dbReference type="ARBA" id="ARBA00023136"/>
    </source>
</evidence>
<comment type="subcellular location">
    <subcellularLocation>
        <location evidence="1">Membrane</location>
        <topology evidence="1">Single-pass type I membrane protein</topology>
    </subcellularLocation>
</comment>
<evidence type="ECO:0000256" key="3">
    <source>
        <dbReference type="ARBA" id="ARBA00022729"/>
    </source>
</evidence>
<dbReference type="InterPro" id="IPR001870">
    <property type="entry name" value="B30.2/SPRY"/>
</dbReference>
<evidence type="ECO:0000259" key="8">
    <source>
        <dbReference type="PROSITE" id="PS50188"/>
    </source>
</evidence>
<dbReference type="Proteomes" id="UP001152622">
    <property type="component" value="Chromosome 3"/>
</dbReference>
<dbReference type="Pfam" id="PF22705">
    <property type="entry name" value="C2-set_3"/>
    <property type="match status" value="1"/>
</dbReference>
<evidence type="ECO:0000256" key="1">
    <source>
        <dbReference type="ARBA" id="ARBA00004479"/>
    </source>
</evidence>
<evidence type="ECO:0000256" key="7">
    <source>
        <dbReference type="SAM" id="Phobius"/>
    </source>
</evidence>
<dbReference type="AlphaFoldDB" id="A0A9Q1FYH7"/>
<feature type="domain" description="Ig-like" evidence="9">
    <location>
        <begin position="101"/>
        <end position="191"/>
    </location>
</feature>
<dbReference type="PROSITE" id="PS50188">
    <property type="entry name" value="B302_SPRY"/>
    <property type="match status" value="1"/>
</dbReference>
<evidence type="ECO:0000313" key="11">
    <source>
        <dbReference type="Proteomes" id="UP001152622"/>
    </source>
</evidence>
<dbReference type="SUPFAM" id="SSF49899">
    <property type="entry name" value="Concanavalin A-like lectins/glucanases"/>
    <property type="match status" value="1"/>
</dbReference>
<accession>A0A9Q1FYH7</accession>
<dbReference type="InterPro" id="IPR003877">
    <property type="entry name" value="SPRY_dom"/>
</dbReference>
<evidence type="ECO:0000256" key="4">
    <source>
        <dbReference type="ARBA" id="ARBA00022989"/>
    </source>
</evidence>
<keyword evidence="3" id="KW-0732">Signal</keyword>
<dbReference type="OrthoDB" id="10055806at2759"/>
<evidence type="ECO:0000313" key="10">
    <source>
        <dbReference type="EMBL" id="KAJ8370118.1"/>
    </source>
</evidence>
<feature type="domain" description="B30.2/SPRY" evidence="8">
    <location>
        <begin position="220"/>
        <end position="399"/>
    </location>
</feature>
<dbReference type="PRINTS" id="PR01407">
    <property type="entry name" value="BUTYPHLNCDUF"/>
</dbReference>
<reference evidence="10" key="1">
    <citation type="journal article" date="2023" name="Science">
        <title>Genome structures resolve the early diversification of teleost fishes.</title>
        <authorList>
            <person name="Parey E."/>
            <person name="Louis A."/>
            <person name="Montfort J."/>
            <person name="Bouchez O."/>
            <person name="Roques C."/>
            <person name="Iampietro C."/>
            <person name="Lluch J."/>
            <person name="Castinel A."/>
            <person name="Donnadieu C."/>
            <person name="Desvignes T."/>
            <person name="Floi Bucao C."/>
            <person name="Jouanno E."/>
            <person name="Wen M."/>
            <person name="Mejri S."/>
            <person name="Dirks R."/>
            <person name="Jansen H."/>
            <person name="Henkel C."/>
            <person name="Chen W.J."/>
            <person name="Zahm M."/>
            <person name="Cabau C."/>
            <person name="Klopp C."/>
            <person name="Thompson A.W."/>
            <person name="Robinson-Rechavi M."/>
            <person name="Braasch I."/>
            <person name="Lecointre G."/>
            <person name="Bobe J."/>
            <person name="Postlethwait J.H."/>
            <person name="Berthelot C."/>
            <person name="Roest Crollius H."/>
            <person name="Guiguen Y."/>
        </authorList>
    </citation>
    <scope>NUCLEOTIDE SEQUENCE</scope>
    <source>
        <strain evidence="10">WJC10195</strain>
    </source>
</reference>
<sequence>MRNVRLFSLLGTLVTHGKEEQVDRGKNKFKTDFFLLNLFLPLTDSLRSALMRRARNNEDCIVCGVCGLLIFPTRYPAAVQFDGERASGRVELKLGCLGSRPQLLVDSLRSGRTLSLSCLSRGWYPAPIVSWSSSDGQTLTGMSLDTEDQGHSILQEVRNGVTLTAQDGLKVTCTMLNPVLQSQSEEVLTITGDFPPDVSPWLLAFWGVFPLVAMAAGIVGYFFKRKRDSIKEKQRQAGEAVCEPLMKQDEYAELKKELSGARAVNNSEWKRVQSRRTKNFSLTPGSVGPELSSGSHYWEVTLRDISKWKVGVKGKEAVLGRDSFPETGVWSLSCSPDKGYRAWLHPPFPITPSSQPERLGILLDYNEGQLTLYDPGTKPVQRLYTFNAVFTSPVLPFYE</sequence>
<dbReference type="Gene3D" id="2.60.40.10">
    <property type="entry name" value="Immunoglobulins"/>
    <property type="match status" value="1"/>
</dbReference>
<dbReference type="SUPFAM" id="SSF48726">
    <property type="entry name" value="Immunoglobulin"/>
    <property type="match status" value="1"/>
</dbReference>
<dbReference type="PROSITE" id="PS50835">
    <property type="entry name" value="IG_LIKE"/>
    <property type="match status" value="1"/>
</dbReference>
<gene>
    <name evidence="10" type="ORF">SKAU_G00101460</name>
</gene>
<keyword evidence="11" id="KW-1185">Reference proteome</keyword>
<dbReference type="EMBL" id="JAINUF010000003">
    <property type="protein sequence ID" value="KAJ8370118.1"/>
    <property type="molecule type" value="Genomic_DNA"/>
</dbReference>
<dbReference type="Pfam" id="PF00622">
    <property type="entry name" value="SPRY"/>
    <property type="match status" value="1"/>
</dbReference>
<dbReference type="InterPro" id="IPR013320">
    <property type="entry name" value="ConA-like_dom_sf"/>
</dbReference>
<dbReference type="InterPro" id="IPR013783">
    <property type="entry name" value="Ig-like_fold"/>
</dbReference>
<keyword evidence="6" id="KW-0393">Immunoglobulin domain</keyword>
<dbReference type="InterPro" id="IPR036179">
    <property type="entry name" value="Ig-like_dom_sf"/>
</dbReference>
<dbReference type="InterPro" id="IPR043136">
    <property type="entry name" value="B30.2/SPRY_sf"/>
</dbReference>
<evidence type="ECO:0000256" key="2">
    <source>
        <dbReference type="ARBA" id="ARBA00022692"/>
    </source>
</evidence>
<name>A0A9Q1FYH7_SYNKA</name>